<comment type="function">
    <text evidence="1">Part of the tripartite ATP-independent periplasmic (TRAP) transport system.</text>
</comment>
<feature type="transmembrane region" description="Helical" evidence="2">
    <location>
        <begin position="309"/>
        <end position="333"/>
    </location>
</feature>
<keyword evidence="2" id="KW-1133">Transmembrane helix</keyword>
<dbReference type="InterPro" id="IPR010656">
    <property type="entry name" value="DctM"/>
</dbReference>
<keyword evidence="2" id="KW-0472">Membrane</keyword>
<feature type="transmembrane region" description="Helical" evidence="2">
    <location>
        <begin position="145"/>
        <end position="168"/>
    </location>
</feature>
<dbReference type="NCBIfam" id="TIGR02123">
    <property type="entry name" value="TRAP_fused"/>
    <property type="match status" value="1"/>
</dbReference>
<feature type="transmembrane region" description="Helical" evidence="2">
    <location>
        <begin position="35"/>
        <end position="57"/>
    </location>
</feature>
<dbReference type="PANTHER" id="PTHR43849">
    <property type="entry name" value="BLL3936 PROTEIN"/>
    <property type="match status" value="1"/>
</dbReference>
<feature type="transmembrane region" description="Helical" evidence="2">
    <location>
        <begin position="88"/>
        <end position="108"/>
    </location>
</feature>
<proteinExistence type="predicted"/>
<protein>
    <submittedName>
        <fullName evidence="4">TRAP transporter fused permease subunit</fullName>
    </submittedName>
</protein>
<feature type="transmembrane region" description="Helical" evidence="2">
    <location>
        <begin position="188"/>
        <end position="211"/>
    </location>
</feature>
<dbReference type="GO" id="GO:0022857">
    <property type="term" value="F:transmembrane transporter activity"/>
    <property type="evidence" value="ECO:0007669"/>
    <property type="project" value="UniProtKB-UniRule"/>
</dbReference>
<gene>
    <name evidence="4" type="ORF">FN976_25385</name>
</gene>
<name>A0A562ZHC4_9BURK</name>
<comment type="subcellular location">
    <subcellularLocation>
        <location evidence="1">Cell inner membrane</location>
        <topology evidence="1">Multi-pass membrane protein</topology>
    </subcellularLocation>
</comment>
<feature type="domain" description="TRAP C4-dicarboxylate transport system permease DctM subunit" evidence="3">
    <location>
        <begin position="132"/>
        <end position="567"/>
    </location>
</feature>
<feature type="transmembrane region" description="Helical" evidence="2">
    <location>
        <begin position="277"/>
        <end position="303"/>
    </location>
</feature>
<evidence type="ECO:0000259" key="3">
    <source>
        <dbReference type="Pfam" id="PF06808"/>
    </source>
</evidence>
<feature type="transmembrane region" description="Helical" evidence="2">
    <location>
        <begin position="120"/>
        <end position="138"/>
    </location>
</feature>
<keyword evidence="2" id="KW-0812">Transmembrane</keyword>
<dbReference type="EMBL" id="VOBQ01000023">
    <property type="protein sequence ID" value="TWO67726.1"/>
    <property type="molecule type" value="Genomic_DNA"/>
</dbReference>
<keyword evidence="1" id="KW-1003">Cell membrane</keyword>
<reference evidence="4 5" key="1">
    <citation type="submission" date="2019-07" db="EMBL/GenBank/DDBJ databases">
        <title>Caenimonas sedimenti sp. nov., isolated from activated sludge.</title>
        <authorList>
            <person name="Xu J."/>
        </authorList>
    </citation>
    <scope>NUCLEOTIDE SEQUENCE [LARGE SCALE GENOMIC DNA]</scope>
    <source>
        <strain evidence="4 5">HX-9-20</strain>
    </source>
</reference>
<dbReference type="InterPro" id="IPR011853">
    <property type="entry name" value="TRAP_DctM-Dct_fused"/>
</dbReference>
<feature type="transmembrane region" description="Helical" evidence="2">
    <location>
        <begin position="593"/>
        <end position="619"/>
    </location>
</feature>
<feature type="transmembrane region" description="Helical" evidence="2">
    <location>
        <begin position="482"/>
        <end position="509"/>
    </location>
</feature>
<dbReference type="Pfam" id="PF06808">
    <property type="entry name" value="DctM"/>
    <property type="match status" value="1"/>
</dbReference>
<keyword evidence="1" id="KW-0997">Cell inner membrane</keyword>
<keyword evidence="1" id="KW-0813">Transport</keyword>
<feature type="transmembrane region" description="Helical" evidence="2">
    <location>
        <begin position="63"/>
        <end position="81"/>
    </location>
</feature>
<accession>A0A562ZHC4</accession>
<feature type="transmembrane region" description="Helical" evidence="2">
    <location>
        <begin position="424"/>
        <end position="451"/>
    </location>
</feature>
<feature type="transmembrane region" description="Helical" evidence="2">
    <location>
        <begin position="360"/>
        <end position="378"/>
    </location>
</feature>
<keyword evidence="5" id="KW-1185">Reference proteome</keyword>
<evidence type="ECO:0000313" key="5">
    <source>
        <dbReference type="Proteomes" id="UP000318199"/>
    </source>
</evidence>
<dbReference type="GO" id="GO:0005886">
    <property type="term" value="C:plasma membrane"/>
    <property type="evidence" value="ECO:0007669"/>
    <property type="project" value="UniProtKB-SubCell"/>
</dbReference>
<comment type="caution">
    <text evidence="4">The sequence shown here is derived from an EMBL/GenBank/DDBJ whole genome shotgun (WGS) entry which is preliminary data.</text>
</comment>
<dbReference type="Proteomes" id="UP000318199">
    <property type="component" value="Unassembled WGS sequence"/>
</dbReference>
<evidence type="ECO:0000256" key="2">
    <source>
        <dbReference type="SAM" id="Phobius"/>
    </source>
</evidence>
<dbReference type="RefSeq" id="WP_145896211.1">
    <property type="nucleotide sequence ID" value="NZ_VOBQ01000023.1"/>
</dbReference>
<feature type="transmembrane region" description="Helical" evidence="2">
    <location>
        <begin position="631"/>
        <end position="662"/>
    </location>
</feature>
<dbReference type="AlphaFoldDB" id="A0A562ZHC4"/>
<evidence type="ECO:0000256" key="1">
    <source>
        <dbReference type="RuleBase" id="RU369079"/>
    </source>
</evidence>
<dbReference type="OrthoDB" id="9759894at2"/>
<organism evidence="4 5">
    <name type="scientific">Caenimonas sedimenti</name>
    <dbReference type="NCBI Taxonomy" id="2596921"/>
    <lineage>
        <taxon>Bacteria</taxon>
        <taxon>Pseudomonadati</taxon>
        <taxon>Pseudomonadota</taxon>
        <taxon>Betaproteobacteria</taxon>
        <taxon>Burkholderiales</taxon>
        <taxon>Comamonadaceae</taxon>
        <taxon>Caenimonas</taxon>
    </lineage>
</organism>
<feature type="transmembrane region" description="Helical" evidence="2">
    <location>
        <begin position="557"/>
        <end position="573"/>
    </location>
</feature>
<evidence type="ECO:0000313" key="4">
    <source>
        <dbReference type="EMBL" id="TWO67726.1"/>
    </source>
</evidence>
<dbReference type="PANTHER" id="PTHR43849:SF2">
    <property type="entry name" value="BLL3936 PROTEIN"/>
    <property type="match status" value="1"/>
</dbReference>
<sequence>MAEQAAVVTDEALARAQDFIEEEEGAANRLAGWRAACLTVLAVGVSLFHLYAAYSIVPTQTLRPVHVAMVLVLTFLLFPIAKRYRHRIMWWDFAFALLSVAVVAYMLWGGEDFTDRNTSPLRWDIVFGVALVFLVLEAMRRTAGWVMPVVTTCFILYALLGAYLPSPWTHKGYEVGRLVGHLYMTLEGIFGVAVDVASSLIILFTIFGAFLQYSGAGKFYIDFSFSAMGGKPTGAGRTVVLASFLLGGPSGSGVATTVTLGSVAWPMLAKAGYERNAAGGLLAAGGLGAIISPPVLGAAAFLIAEFLKISYLDVLLMAVIPTLLFYLALFLMVEIDARKYDMGRTVFAQAVPLWQLTKRYWFHFLSLVSIIVFMMWGFSPVLSVFYATLVTLVTSFIRAECALVPREVFRGEGPILKKLWSSNLVKALEAGTTGVLGVAATCAGAGIIVGVVTLTGLGLKFSSIVIDLAGGSLLLTAIYTSLVVWIVGLAVPVTASYIICAVIAAPALIKLGVPDFAAHMFIFYYAVLSEVSPPTALSPFAASAITGGDPYKTTLQCWKYTVPAFLVPFMFVLDPSGQGLLLMGSTKALAKANWWAIAEVAATAALGVAALAAGFQGWALKRTNVIERSMLLVAGFALVYPSLISDVLGIGLVAGALALQYFRARPVAV</sequence>